<feature type="domain" description="Adenosine deaminase" evidence="7">
    <location>
        <begin position="16"/>
        <end position="384"/>
    </location>
</feature>
<reference evidence="8 9" key="1">
    <citation type="submission" date="2020-09" db="EMBL/GenBank/DDBJ databases">
        <title>Investigation of environmental microbe.</title>
        <authorList>
            <person name="Ou Y."/>
            <person name="Kang Q."/>
        </authorList>
    </citation>
    <scope>NUCLEOTIDE SEQUENCE [LARGE SCALE GENOMIC DNA]</scope>
    <source>
        <strain evidence="8 9">KJZ-9</strain>
    </source>
</reference>
<dbReference type="InterPro" id="IPR032466">
    <property type="entry name" value="Metal_Hydrolase"/>
</dbReference>
<dbReference type="NCBIfam" id="NF006847">
    <property type="entry name" value="PRK09358.1-2"/>
    <property type="match status" value="1"/>
</dbReference>
<dbReference type="Gene3D" id="3.20.20.140">
    <property type="entry name" value="Metal-dependent hydrolases"/>
    <property type="match status" value="1"/>
</dbReference>
<dbReference type="PANTHER" id="PTHR11409:SF43">
    <property type="entry name" value="ADENOSINE DEAMINASE"/>
    <property type="match status" value="1"/>
</dbReference>
<dbReference type="InterPro" id="IPR001365">
    <property type="entry name" value="A_deaminase_dom"/>
</dbReference>
<dbReference type="KEGG" id="rama:IDM48_09020"/>
<evidence type="ECO:0000256" key="3">
    <source>
        <dbReference type="ARBA" id="ARBA00012784"/>
    </source>
</evidence>
<evidence type="ECO:0000256" key="5">
    <source>
        <dbReference type="ARBA" id="ARBA00022801"/>
    </source>
</evidence>
<dbReference type="GO" id="GO:0046103">
    <property type="term" value="P:inosine biosynthetic process"/>
    <property type="evidence" value="ECO:0007669"/>
    <property type="project" value="TreeGrafter"/>
</dbReference>
<dbReference type="InterPro" id="IPR006330">
    <property type="entry name" value="Ado/ade_deaminase"/>
</dbReference>
<dbReference type="GO" id="GO:0043103">
    <property type="term" value="P:hypoxanthine salvage"/>
    <property type="evidence" value="ECO:0007669"/>
    <property type="project" value="TreeGrafter"/>
</dbReference>
<sequence length="400" mass="43924">MSTSPSADFSWIQTLPKVCLHDHLDGGLQTQTMIEIAQEIGYELPATDPAALQTWFEEASDSRSLDRYLETFSHTVALTQRPEHLRRVAKEHVLTLAGDGVVYGEVRWAPELHTEGGMNLDEAIEAVADGLMEGMEFVAEHGGRVLVNQLVCAMRQNDRSLEVAQAAVRHRRIGVVGFDLAGPEDGFDCAYHQSALDYVAENFMPVTLHAGEAAGIESIRSALLQGRALRLGHGVRITEDFSYTTVADVDPTGELMPGMNPTDPILQLGQVASWVKDRRITLEVCPCSNLHTDAAYAVHEGKVSQSEFARTIKEHPITLLRDAGFSVAVGPDNRLMSGTSMTREFTELAQNFGYGANEFFELTMNAIEGAFISMDEKQMLTRSVQGPYLKLIQAQSQGQS</sequence>
<keyword evidence="6" id="KW-0862">Zinc</keyword>
<organism evidence="8 9">
    <name type="scientific">Rothia amarae</name>
    <dbReference type="NCBI Taxonomy" id="169480"/>
    <lineage>
        <taxon>Bacteria</taxon>
        <taxon>Bacillati</taxon>
        <taxon>Actinomycetota</taxon>
        <taxon>Actinomycetes</taxon>
        <taxon>Micrococcales</taxon>
        <taxon>Micrococcaceae</taxon>
        <taxon>Rothia</taxon>
    </lineage>
</organism>
<evidence type="ECO:0000259" key="7">
    <source>
        <dbReference type="Pfam" id="PF00962"/>
    </source>
</evidence>
<name>A0A7H2BIL3_9MICC</name>
<dbReference type="Pfam" id="PF00962">
    <property type="entry name" value="A_deaminase"/>
    <property type="match status" value="1"/>
</dbReference>
<evidence type="ECO:0000256" key="1">
    <source>
        <dbReference type="ARBA" id="ARBA00001947"/>
    </source>
</evidence>
<dbReference type="GO" id="GO:0004000">
    <property type="term" value="F:adenosine deaminase activity"/>
    <property type="evidence" value="ECO:0007669"/>
    <property type="project" value="UniProtKB-ARBA"/>
</dbReference>
<dbReference type="EC" id="3.5.4.4" evidence="3"/>
<evidence type="ECO:0000256" key="4">
    <source>
        <dbReference type="ARBA" id="ARBA00022723"/>
    </source>
</evidence>
<keyword evidence="9" id="KW-1185">Reference proteome</keyword>
<proteinExistence type="inferred from homology"/>
<evidence type="ECO:0000256" key="6">
    <source>
        <dbReference type="ARBA" id="ARBA00022833"/>
    </source>
</evidence>
<evidence type="ECO:0000313" key="9">
    <source>
        <dbReference type="Proteomes" id="UP000516421"/>
    </source>
</evidence>
<comment type="cofactor">
    <cofactor evidence="1">
        <name>Zn(2+)</name>
        <dbReference type="ChEBI" id="CHEBI:29105"/>
    </cofactor>
</comment>
<dbReference type="Proteomes" id="UP000516421">
    <property type="component" value="Chromosome"/>
</dbReference>
<gene>
    <name evidence="8" type="ORF">IDM48_09020</name>
</gene>
<evidence type="ECO:0000313" key="8">
    <source>
        <dbReference type="EMBL" id="QNV39509.1"/>
    </source>
</evidence>
<protein>
    <recommendedName>
        <fullName evidence="3">adenosine deaminase</fullName>
        <ecNumber evidence="3">3.5.4.4</ecNumber>
    </recommendedName>
</protein>
<evidence type="ECO:0000256" key="2">
    <source>
        <dbReference type="ARBA" id="ARBA00006676"/>
    </source>
</evidence>
<dbReference type="RefSeq" id="WP_190617029.1">
    <property type="nucleotide sequence ID" value="NZ_CP061538.1"/>
</dbReference>
<dbReference type="GO" id="GO:0005829">
    <property type="term" value="C:cytosol"/>
    <property type="evidence" value="ECO:0007669"/>
    <property type="project" value="TreeGrafter"/>
</dbReference>
<keyword evidence="4" id="KW-0479">Metal-binding</keyword>
<dbReference type="GO" id="GO:0006154">
    <property type="term" value="P:adenosine catabolic process"/>
    <property type="evidence" value="ECO:0007669"/>
    <property type="project" value="TreeGrafter"/>
</dbReference>
<dbReference type="AlphaFoldDB" id="A0A7H2BIL3"/>
<comment type="similarity">
    <text evidence="2">Belongs to the metallo-dependent hydrolases superfamily. Adenosine and AMP deaminases family.</text>
</comment>
<dbReference type="SUPFAM" id="SSF51556">
    <property type="entry name" value="Metallo-dependent hydrolases"/>
    <property type="match status" value="1"/>
</dbReference>
<accession>A0A7H2BIL3</accession>
<dbReference type="GO" id="GO:0046872">
    <property type="term" value="F:metal ion binding"/>
    <property type="evidence" value="ECO:0007669"/>
    <property type="project" value="UniProtKB-KW"/>
</dbReference>
<dbReference type="EMBL" id="CP061538">
    <property type="protein sequence ID" value="QNV39509.1"/>
    <property type="molecule type" value="Genomic_DNA"/>
</dbReference>
<keyword evidence="5 8" id="KW-0378">Hydrolase</keyword>
<dbReference type="PANTHER" id="PTHR11409">
    <property type="entry name" value="ADENOSINE DEAMINASE"/>
    <property type="match status" value="1"/>
</dbReference>